<feature type="compositionally biased region" description="Low complexity" evidence="4">
    <location>
        <begin position="1467"/>
        <end position="1484"/>
    </location>
</feature>
<feature type="chain" id="PRO_5009875215" description="Peptidase S8/S53 domain-containing protein" evidence="5">
    <location>
        <begin position="23"/>
        <end position="1634"/>
    </location>
</feature>
<feature type="region of interest" description="Disordered" evidence="4">
    <location>
        <begin position="609"/>
        <end position="698"/>
    </location>
</feature>
<sequence>MNLLRVFEALLLTLVSLVASQAETITVDITTLMTITSCYSTVSNCPASTHKKSSSVHLIPRSSSPLRNSTSSVVRSTRSQLSTSDKEASQYSTQYPPSSYGQVTAPPQYRSTVTSPPGSESTSHCTYGRCLQQILHASVTAEEFCTTYTQTVNTQCVYDQANFLSDCSDSPSAVSSACTCLMSRTQSHKATSTSGIAQATRSSLVSLPDEQRTSSLSGSSSASVSSRFSKSAIGTFQSVPPETFTTVLTSGTSFITSVFTSAPPQRPSKPQTFTTVLTSGTSLITSTFVSVPSPSKQPETFITVLTSGASKITSISTPSLSVQPKTFTTVLTSGTSKITSVFASAPSLSEQSQTFTSVLTSGTSVFTSVFTSLPTPSKQPETFTSVFTSGTTPSGPTDRNSASQAGSSLSGGRSGQSLTPFVSAGSTMTRPVSSASALVGLSTGQSLTTFVSRSLTTTQAVSPTSLPEVASGTAQPFKTFTSGGSVTTLAISSTIPPGESPSAARSFTTFTSGGSIITQAVPPASSPESNPIAAQSFTTFTSKGSVITQPETSSAPIQSGSAPAASGTSGIPPAISFTVVSSGGSLATVPVSSAQSSISAGFSISIPHQESAGGSSMGGSNGSGSPASSQNSHSAAPESQKSAGPEASSDAQPPSSSGKNNPDGSSKIPASTTPPSAGATPTSSGALQTSMTGSGNVSTVSVTGTATLPTDGLSYQETSGLAGDQWITVITNGHTSVGLAVHGRNGHHYEIIWGLFSLLFSWEWNKRYDLRFPDLNFDLSFHWPKFPCVFFCGGGAPEPPIEDPPPKNEKSEPSKSSQSTSSRSSSSSSSCSVATVTGCLTSSIYLVDSQGSTTSTITTKSCSTVSTCSITASSSTTTSTSSASATPTYYLIIPNNDKPRDVVTSFTERLKAETNASTLWISDAPAADFTAFWCQYLNSTQVDTYKQSPAVAAITPKFGKDFPDEQTTSAKGTILEKRTLDQRHHNHTNTYASFDWEELEKRIFVPPPPPRDDYIQEYGRGQDIIALSQPPPRYGPMWPVPKLEDLATFSHEQQPPKQARVYILDSGCDVNSIAYLRYTEVMGQEPDWLFAGQTVPADVALGAPFEEVWVKSDLEINENPHGTSVFSKVFGALGATEDSLATIPVPPEPLIPFGTFIPGYRWPCVIDGLRQILNDVAKRNTNGDLARGNAVLIAPFGIPIRMDNPSENALPTEPGVDPEWLLHYQLYQKMLFDQVVIVQTSGNGGESTTRAVALEMNDMPAVWKNEDLPLLIVGAVDNNGIRTPWTQWWTPDKFPGAHIDVYAAGDDVEVDMPGGKRELASGTSFAAPVVAGLISYFLSCPGHRAAIDGAFQKRQALSPRGDDWAKAVIDYVKALAWARDPVKFPNARMVWNGAIPKSKEDKYACPGSFSYPDIEKCQALQCAVPPDPSLDLPPGVPEPTVPLFSMVLTIPTSSVTGIAVTPLTDSSTTVPVSTTTLPPTTITVQPSPPTAIPSTTTTFPAIPTPPTTPPKPHATCVTTFFDNSGDDASVYIMADFNLTAKELPDLIGLCINDQGGVKYWPYDFQQDNLTPQGDPWKSTNILEYKVSQVDASGDPNLWPRIVQQIMANGGPSNMGWCAPWSLGTPFNPPPMSPA</sequence>
<accession>A0A1L7X2A9</accession>
<protein>
    <recommendedName>
        <fullName evidence="8">Peptidase S8/S53 domain-containing protein</fullName>
    </recommendedName>
</protein>
<feature type="compositionally biased region" description="Polar residues" evidence="4">
    <location>
        <begin position="544"/>
        <end position="558"/>
    </location>
</feature>
<evidence type="ECO:0000256" key="3">
    <source>
        <dbReference type="ARBA" id="ARBA00022825"/>
    </source>
</evidence>
<keyword evidence="5" id="KW-0732">Signal</keyword>
<keyword evidence="3" id="KW-0720">Serine protease</keyword>
<feature type="compositionally biased region" description="Basic and acidic residues" evidence="4">
    <location>
        <begin position="804"/>
        <end position="813"/>
    </location>
</feature>
<feature type="compositionally biased region" description="Low complexity" evidence="4">
    <location>
        <begin position="669"/>
        <end position="686"/>
    </location>
</feature>
<evidence type="ECO:0000256" key="5">
    <source>
        <dbReference type="SAM" id="SignalP"/>
    </source>
</evidence>
<evidence type="ECO:0000256" key="4">
    <source>
        <dbReference type="SAM" id="MobiDB-lite"/>
    </source>
</evidence>
<dbReference type="GO" id="GO:0006508">
    <property type="term" value="P:proteolysis"/>
    <property type="evidence" value="ECO:0007669"/>
    <property type="project" value="UniProtKB-KW"/>
</dbReference>
<feature type="compositionally biased region" description="Low complexity" evidence="4">
    <location>
        <begin position="814"/>
        <end position="831"/>
    </location>
</feature>
<feature type="compositionally biased region" description="Low complexity" evidence="4">
    <location>
        <begin position="214"/>
        <end position="223"/>
    </location>
</feature>
<dbReference type="Gene3D" id="3.40.50.200">
    <property type="entry name" value="Peptidase S8/S53 domain"/>
    <property type="match status" value="1"/>
</dbReference>
<feature type="region of interest" description="Disordered" evidence="4">
    <location>
        <begin position="544"/>
        <end position="568"/>
    </location>
</feature>
<organism evidence="6 7">
    <name type="scientific">Phialocephala subalpina</name>
    <dbReference type="NCBI Taxonomy" id="576137"/>
    <lineage>
        <taxon>Eukaryota</taxon>
        <taxon>Fungi</taxon>
        <taxon>Dikarya</taxon>
        <taxon>Ascomycota</taxon>
        <taxon>Pezizomycotina</taxon>
        <taxon>Leotiomycetes</taxon>
        <taxon>Helotiales</taxon>
        <taxon>Mollisiaceae</taxon>
        <taxon>Phialocephala</taxon>
        <taxon>Phialocephala fortinii species complex</taxon>
    </lineage>
</organism>
<keyword evidence="2" id="KW-0378">Hydrolase</keyword>
<feature type="signal peptide" evidence="5">
    <location>
        <begin position="1"/>
        <end position="22"/>
    </location>
</feature>
<feature type="compositionally biased region" description="Low complexity" evidence="4">
    <location>
        <begin position="401"/>
        <end position="418"/>
    </location>
</feature>
<evidence type="ECO:0008006" key="8">
    <source>
        <dbReference type="Google" id="ProtNLM"/>
    </source>
</evidence>
<keyword evidence="7" id="KW-1185">Reference proteome</keyword>
<dbReference type="EMBL" id="FJOG01000013">
    <property type="protein sequence ID" value="CZR59163.1"/>
    <property type="molecule type" value="Genomic_DNA"/>
</dbReference>
<dbReference type="CDD" id="cd00306">
    <property type="entry name" value="Peptidases_S8_S53"/>
    <property type="match status" value="1"/>
</dbReference>
<reference evidence="6 7" key="1">
    <citation type="submission" date="2016-03" db="EMBL/GenBank/DDBJ databases">
        <authorList>
            <person name="Ploux O."/>
        </authorList>
    </citation>
    <scope>NUCLEOTIDE SEQUENCE [LARGE SCALE GENOMIC DNA]</scope>
    <source>
        <strain evidence="6 7">UAMH 11012</strain>
    </source>
</reference>
<dbReference type="OrthoDB" id="3565091at2759"/>
<feature type="compositionally biased region" description="Polar residues" evidence="4">
    <location>
        <begin position="687"/>
        <end position="698"/>
    </location>
</feature>
<evidence type="ECO:0000313" key="7">
    <source>
        <dbReference type="Proteomes" id="UP000184330"/>
    </source>
</evidence>
<feature type="region of interest" description="Disordered" evidence="4">
    <location>
        <begin position="48"/>
        <end position="123"/>
    </location>
</feature>
<feature type="compositionally biased region" description="Low complexity" evidence="4">
    <location>
        <begin position="559"/>
        <end position="568"/>
    </location>
</feature>
<dbReference type="GO" id="GO:0004252">
    <property type="term" value="F:serine-type endopeptidase activity"/>
    <property type="evidence" value="ECO:0007669"/>
    <property type="project" value="InterPro"/>
</dbReference>
<dbReference type="STRING" id="576137.A0A1L7X2A9"/>
<name>A0A1L7X2A9_9HELO</name>
<feature type="compositionally biased region" description="Low complexity" evidence="4">
    <location>
        <begin position="60"/>
        <end position="100"/>
    </location>
</feature>
<feature type="region of interest" description="Disordered" evidence="4">
    <location>
        <begin position="374"/>
        <end position="426"/>
    </location>
</feature>
<dbReference type="InterPro" id="IPR023828">
    <property type="entry name" value="Peptidase_S8_Ser-AS"/>
</dbReference>
<dbReference type="InterPro" id="IPR036852">
    <property type="entry name" value="Peptidase_S8/S53_dom_sf"/>
</dbReference>
<proteinExistence type="predicted"/>
<dbReference type="Proteomes" id="UP000184330">
    <property type="component" value="Unassembled WGS sequence"/>
</dbReference>
<feature type="compositionally biased region" description="Polar residues" evidence="4">
    <location>
        <begin position="374"/>
        <end position="400"/>
    </location>
</feature>
<feature type="compositionally biased region" description="Polar residues" evidence="4">
    <location>
        <begin position="109"/>
        <end position="123"/>
    </location>
</feature>
<feature type="region of interest" description="Disordered" evidence="4">
    <location>
        <begin position="799"/>
        <end position="831"/>
    </location>
</feature>
<feature type="compositionally biased region" description="Low complexity" evidence="4">
    <location>
        <begin position="623"/>
        <end position="636"/>
    </location>
</feature>
<feature type="region of interest" description="Disordered" evidence="4">
    <location>
        <begin position="1467"/>
        <end position="1491"/>
    </location>
</feature>
<feature type="compositionally biased region" description="Polar residues" evidence="4">
    <location>
        <begin position="649"/>
        <end position="664"/>
    </location>
</feature>
<feature type="region of interest" description="Disordered" evidence="4">
    <location>
        <begin position="201"/>
        <end position="223"/>
    </location>
</feature>
<evidence type="ECO:0000313" key="6">
    <source>
        <dbReference type="EMBL" id="CZR59163.1"/>
    </source>
</evidence>
<gene>
    <name evidence="6" type="ORF">PAC_09055</name>
</gene>
<evidence type="ECO:0000256" key="1">
    <source>
        <dbReference type="ARBA" id="ARBA00022670"/>
    </source>
</evidence>
<dbReference type="PROSITE" id="PS00138">
    <property type="entry name" value="SUBTILASE_SER"/>
    <property type="match status" value="1"/>
</dbReference>
<dbReference type="PANTHER" id="PTHR48125">
    <property type="entry name" value="LP07818P1"/>
    <property type="match status" value="1"/>
</dbReference>
<keyword evidence="1" id="KW-0645">Protease</keyword>
<evidence type="ECO:0000256" key="2">
    <source>
        <dbReference type="ARBA" id="ARBA00022801"/>
    </source>
</evidence>
<dbReference type="PANTHER" id="PTHR48125:SF10">
    <property type="entry name" value="OS12G0136300 PROTEIN"/>
    <property type="match status" value="1"/>
</dbReference>
<dbReference type="SUPFAM" id="SSF52743">
    <property type="entry name" value="Subtilisin-like"/>
    <property type="match status" value="1"/>
</dbReference>